<reference evidence="1 2" key="1">
    <citation type="submission" date="2022-04" db="EMBL/GenBank/DDBJ databases">
        <title>Leucobacter sp. isolated from rhizosphere of garlic.</title>
        <authorList>
            <person name="Won M."/>
            <person name="Lee C.-M."/>
            <person name="Woen H.-Y."/>
            <person name="Kwon S.-W."/>
        </authorList>
    </citation>
    <scope>NUCLEOTIDE SEQUENCE [LARGE SCALE GENOMIC DNA]</scope>
    <source>
        <strain evidence="1 2">H21R-40</strain>
    </source>
</reference>
<sequence>MRVLLHETVTGDAVSSDLDVTEATWSTGVCRADEVRAVVPGYTGKSIWQYMVPRKFTISISDDDRRVRAAGMLSIPVADSRDDGMHRVTLPGAGIESIFERRYVLPPAYWPLVDAEGNPIAARDTRITGVEYGTMMKRLYQQAMSHPGAALPVSWEPDRSGSRQGEWSAIDGKPVQEAVADIADLEGGVEWDWVPQLDENDRLTWSLITARDSVQEITSAFWHTWQVGGEEPDLRELQVKVSPEFMVQTAFMAGGRRGDQVMLARATGSDLIDAGLPLSEDWDSSHSSVSVQATLDSWARRRLDEGAAPVQYWRAEVRADRAAGLRHGDWCTIEVLDHWLIPDGSYERRILEVSGTSDSEWLGVVVAGMSTW</sequence>
<protein>
    <recommendedName>
        <fullName evidence="3">Phage tail protein</fullName>
    </recommendedName>
</protein>
<proteinExistence type="predicted"/>
<evidence type="ECO:0000313" key="2">
    <source>
        <dbReference type="Proteomes" id="UP000831786"/>
    </source>
</evidence>
<name>A0ABY4FQH8_9MICO</name>
<organism evidence="1 2">
    <name type="scientific">Leucobacter allii</name>
    <dbReference type="NCBI Taxonomy" id="2932247"/>
    <lineage>
        <taxon>Bacteria</taxon>
        <taxon>Bacillati</taxon>
        <taxon>Actinomycetota</taxon>
        <taxon>Actinomycetes</taxon>
        <taxon>Micrococcales</taxon>
        <taxon>Microbacteriaceae</taxon>
        <taxon>Leucobacter</taxon>
    </lineage>
</organism>
<dbReference type="EMBL" id="CP095045">
    <property type="protein sequence ID" value="UOQ58549.1"/>
    <property type="molecule type" value="Genomic_DNA"/>
</dbReference>
<evidence type="ECO:0008006" key="3">
    <source>
        <dbReference type="Google" id="ProtNLM"/>
    </source>
</evidence>
<accession>A0ABY4FQH8</accession>
<dbReference type="Proteomes" id="UP000831786">
    <property type="component" value="Chromosome"/>
</dbReference>
<keyword evidence="2" id="KW-1185">Reference proteome</keyword>
<dbReference type="RefSeq" id="WP_244729586.1">
    <property type="nucleotide sequence ID" value="NZ_CP095045.1"/>
</dbReference>
<evidence type="ECO:0000313" key="1">
    <source>
        <dbReference type="EMBL" id="UOQ58549.1"/>
    </source>
</evidence>
<gene>
    <name evidence="1" type="ORF">MUN78_06925</name>
</gene>